<feature type="domain" description="CBS" evidence="12">
    <location>
        <begin position="207"/>
        <end position="268"/>
    </location>
</feature>
<dbReference type="Gene3D" id="3.10.580.10">
    <property type="entry name" value="CBS-domain"/>
    <property type="match status" value="1"/>
</dbReference>
<dbReference type="PROSITE" id="PS51371">
    <property type="entry name" value="CBS"/>
    <property type="match status" value="2"/>
</dbReference>
<comment type="caution">
    <text evidence="14">The sequence shown here is derived from an EMBL/GenBank/DDBJ whole genome shotgun (WGS) entry which is preliminary data.</text>
</comment>
<dbReference type="InterPro" id="IPR002550">
    <property type="entry name" value="CNNM"/>
</dbReference>
<dbReference type="SUPFAM" id="SSF54631">
    <property type="entry name" value="CBS-domain pair"/>
    <property type="match status" value="1"/>
</dbReference>
<evidence type="ECO:0000256" key="3">
    <source>
        <dbReference type="ARBA" id="ARBA00022475"/>
    </source>
</evidence>
<gene>
    <name evidence="14" type="ORF">AMK68_01030</name>
</gene>
<dbReference type="GO" id="GO:0005886">
    <property type="term" value="C:plasma membrane"/>
    <property type="evidence" value="ECO:0007669"/>
    <property type="project" value="UniProtKB-SubCell"/>
</dbReference>
<feature type="transmembrane region" description="Helical" evidence="11">
    <location>
        <begin position="55"/>
        <end position="74"/>
    </location>
</feature>
<dbReference type="Gene3D" id="3.30.465.10">
    <property type="match status" value="1"/>
</dbReference>
<dbReference type="InterPro" id="IPR016169">
    <property type="entry name" value="FAD-bd_PCMH_sub2"/>
</dbReference>
<dbReference type="GO" id="GO:0050660">
    <property type="term" value="F:flavin adenine dinucleotide binding"/>
    <property type="evidence" value="ECO:0007669"/>
    <property type="project" value="InterPro"/>
</dbReference>
<dbReference type="PROSITE" id="PS51846">
    <property type="entry name" value="CNNM"/>
    <property type="match status" value="1"/>
</dbReference>
<evidence type="ECO:0000256" key="6">
    <source>
        <dbReference type="ARBA" id="ARBA00022989"/>
    </source>
</evidence>
<keyword evidence="5" id="KW-0677">Repeat</keyword>
<keyword evidence="8 10" id="KW-0472">Membrane</keyword>
<dbReference type="SMART" id="SM01091">
    <property type="entry name" value="CorC_HlyC"/>
    <property type="match status" value="1"/>
</dbReference>
<evidence type="ECO:0000259" key="12">
    <source>
        <dbReference type="PROSITE" id="PS51371"/>
    </source>
</evidence>
<dbReference type="PANTHER" id="PTHR22777:SF32">
    <property type="entry name" value="UPF0053 INNER MEMBRANE PROTEIN YFJD"/>
    <property type="match status" value="1"/>
</dbReference>
<dbReference type="Pfam" id="PF01595">
    <property type="entry name" value="CNNM"/>
    <property type="match status" value="1"/>
</dbReference>
<evidence type="ECO:0000256" key="10">
    <source>
        <dbReference type="PROSITE-ProRule" id="PRU01193"/>
    </source>
</evidence>
<dbReference type="EMBL" id="LIZY01000014">
    <property type="protein sequence ID" value="KPJ64658.1"/>
    <property type="molecule type" value="Genomic_DNA"/>
</dbReference>
<dbReference type="Proteomes" id="UP000052020">
    <property type="component" value="Unassembled WGS sequence"/>
</dbReference>
<proteinExistence type="inferred from homology"/>
<dbReference type="PANTHER" id="PTHR22777">
    <property type="entry name" value="HEMOLYSIN-RELATED"/>
    <property type="match status" value="1"/>
</dbReference>
<dbReference type="Pfam" id="PF00571">
    <property type="entry name" value="CBS"/>
    <property type="match status" value="2"/>
</dbReference>
<keyword evidence="6 10" id="KW-1133">Transmembrane helix</keyword>
<comment type="similarity">
    <text evidence="2">Belongs to the UPF0053 family.</text>
</comment>
<keyword evidence="7 9" id="KW-0129">CBS domain</keyword>
<dbReference type="InterPro" id="IPR036318">
    <property type="entry name" value="FAD-bd_PCMH-like_sf"/>
</dbReference>
<dbReference type="InterPro" id="IPR000644">
    <property type="entry name" value="CBS_dom"/>
</dbReference>
<evidence type="ECO:0000256" key="5">
    <source>
        <dbReference type="ARBA" id="ARBA00022737"/>
    </source>
</evidence>
<name>A0A0S7XQ75_9BACT</name>
<dbReference type="CDD" id="cd04590">
    <property type="entry name" value="CBS_pair_CorC_HlyC_assoc"/>
    <property type="match status" value="1"/>
</dbReference>
<evidence type="ECO:0000256" key="4">
    <source>
        <dbReference type="ARBA" id="ARBA00022692"/>
    </source>
</evidence>
<accession>A0A0S7XQ75</accession>
<keyword evidence="4 10" id="KW-0812">Transmembrane</keyword>
<dbReference type="Pfam" id="PF03471">
    <property type="entry name" value="CorC_HlyC"/>
    <property type="match status" value="1"/>
</dbReference>
<organism evidence="14 15">
    <name type="scientific">candidate division KD3-62 bacterium DG_56</name>
    <dbReference type="NCBI Taxonomy" id="1704032"/>
    <lineage>
        <taxon>Bacteria</taxon>
        <taxon>candidate division KD3-62</taxon>
    </lineage>
</organism>
<evidence type="ECO:0008006" key="16">
    <source>
        <dbReference type="Google" id="ProtNLM"/>
    </source>
</evidence>
<dbReference type="SMART" id="SM00116">
    <property type="entry name" value="CBS"/>
    <property type="match status" value="2"/>
</dbReference>
<evidence type="ECO:0000313" key="15">
    <source>
        <dbReference type="Proteomes" id="UP000052020"/>
    </source>
</evidence>
<reference evidence="14 15" key="1">
    <citation type="journal article" date="2015" name="Microbiome">
        <title>Genomic resolution of linkages in carbon, nitrogen, and sulfur cycling among widespread estuary sediment bacteria.</title>
        <authorList>
            <person name="Baker B.J."/>
            <person name="Lazar C.S."/>
            <person name="Teske A.P."/>
            <person name="Dick G.J."/>
        </authorList>
    </citation>
    <scope>NUCLEOTIDE SEQUENCE [LARGE SCALE GENOMIC DNA]</scope>
    <source>
        <strain evidence="14">DG_56</strain>
    </source>
</reference>
<dbReference type="InterPro" id="IPR044751">
    <property type="entry name" value="Ion_transp-like_CBS"/>
</dbReference>
<feature type="domain" description="CBS" evidence="12">
    <location>
        <begin position="271"/>
        <end position="328"/>
    </location>
</feature>
<evidence type="ECO:0000256" key="8">
    <source>
        <dbReference type="ARBA" id="ARBA00023136"/>
    </source>
</evidence>
<evidence type="ECO:0000256" key="2">
    <source>
        <dbReference type="ARBA" id="ARBA00006337"/>
    </source>
</evidence>
<evidence type="ECO:0000313" key="14">
    <source>
        <dbReference type="EMBL" id="KPJ64658.1"/>
    </source>
</evidence>
<comment type="subcellular location">
    <subcellularLocation>
        <location evidence="1">Cell membrane</location>
        <topology evidence="1">Multi-pass membrane protein</topology>
    </subcellularLocation>
</comment>
<keyword evidence="3" id="KW-1003">Cell membrane</keyword>
<feature type="transmembrane region" description="Helical" evidence="11">
    <location>
        <begin position="81"/>
        <end position="101"/>
    </location>
</feature>
<dbReference type="InterPro" id="IPR046342">
    <property type="entry name" value="CBS_dom_sf"/>
</dbReference>
<feature type="domain" description="CNNM transmembrane" evidence="13">
    <location>
        <begin position="1"/>
        <end position="188"/>
    </location>
</feature>
<dbReference type="SUPFAM" id="SSF56176">
    <property type="entry name" value="FAD-binding/transporter-associated domain-like"/>
    <property type="match status" value="1"/>
</dbReference>
<sequence length="427" mass="46648">MEAAVVLICLCGIALVSAAETALVSVNKVRLRQLSDEGNRAARRVTQLSESRDEVLRALIVGLNLFIILASALVTDLSHKWWGAAAVPYAAAITIVIILVLCEITPKTYGVSHAESTALRLARPIALWTRLVSPIGRALGGVARTIINAMWVPILGGQAVARDTGFSEEEIKDLVAAGEEGGEVAQEEREMIHRAIEFPDKVAREVMVPRLDMVCVEDTASLAEALAAAQEHGHSRIPVYHESMDNITGVVYAKDLLIRLYRGEHRPLTEIAREAYFVPESKKVDDLLREMQIRHRHLAIVIDEYGATTGLVTIEDLLEEIVGPIMDEYDIEEPPLQMIGEGIAEGDARASVDELSDLFDVTLPEGDFDSVGGLIVDQLGRLPEKGDRVECNGLALTVLEVAQHRIERVRIERLPEPAGAASEDDSK</sequence>
<evidence type="ECO:0000256" key="11">
    <source>
        <dbReference type="SAM" id="Phobius"/>
    </source>
</evidence>
<dbReference type="AlphaFoldDB" id="A0A0S7XQ75"/>
<evidence type="ECO:0000256" key="7">
    <source>
        <dbReference type="ARBA" id="ARBA00023122"/>
    </source>
</evidence>
<evidence type="ECO:0000256" key="1">
    <source>
        <dbReference type="ARBA" id="ARBA00004651"/>
    </source>
</evidence>
<dbReference type="InterPro" id="IPR005170">
    <property type="entry name" value="Transptr-assoc_dom"/>
</dbReference>
<protein>
    <recommendedName>
        <fullName evidence="16">HlyC/CorC family transporter</fullName>
    </recommendedName>
</protein>
<dbReference type="FunFam" id="3.10.580.10:FF:000002">
    <property type="entry name" value="Magnesium/cobalt efflux protein CorC"/>
    <property type="match status" value="1"/>
</dbReference>
<evidence type="ECO:0000259" key="13">
    <source>
        <dbReference type="PROSITE" id="PS51846"/>
    </source>
</evidence>
<evidence type="ECO:0000256" key="9">
    <source>
        <dbReference type="PROSITE-ProRule" id="PRU00703"/>
    </source>
</evidence>